<dbReference type="Pfam" id="PF13622">
    <property type="entry name" value="4HBT_3"/>
    <property type="match status" value="1"/>
</dbReference>
<dbReference type="InterPro" id="IPR049450">
    <property type="entry name" value="ACOT8-like_C"/>
</dbReference>
<feature type="domain" description="Acyl-CoA thioesterase-like C-terminal" evidence="2">
    <location>
        <begin position="134"/>
        <end position="241"/>
    </location>
</feature>
<dbReference type="EMBL" id="RFFH01000002">
    <property type="protein sequence ID" value="RMI33984.1"/>
    <property type="molecule type" value="Genomic_DNA"/>
</dbReference>
<evidence type="ECO:0000313" key="4">
    <source>
        <dbReference type="Proteomes" id="UP000279275"/>
    </source>
</evidence>
<dbReference type="InterPro" id="IPR029069">
    <property type="entry name" value="HotDog_dom_sf"/>
</dbReference>
<dbReference type="PROSITE" id="PS51257">
    <property type="entry name" value="PROKAR_LIPOPROTEIN"/>
    <property type="match status" value="1"/>
</dbReference>
<dbReference type="OrthoDB" id="4968093at2"/>
<dbReference type="SUPFAM" id="SSF54637">
    <property type="entry name" value="Thioesterase/thiol ester dehydrase-isomerase"/>
    <property type="match status" value="1"/>
</dbReference>
<accession>A0A3M2L987</accession>
<dbReference type="InterPro" id="IPR049449">
    <property type="entry name" value="TesB_ACOT8-like_N"/>
</dbReference>
<dbReference type="Proteomes" id="UP000279275">
    <property type="component" value="Unassembled WGS sequence"/>
</dbReference>
<comment type="caution">
    <text evidence="3">The sequence shown here is derived from an EMBL/GenBank/DDBJ whole genome shotgun (WGS) entry which is preliminary data.</text>
</comment>
<dbReference type="Pfam" id="PF20789">
    <property type="entry name" value="4HBT_3C"/>
    <property type="match status" value="1"/>
</dbReference>
<dbReference type="Gene3D" id="2.40.160.210">
    <property type="entry name" value="Acyl-CoA thioesterase, double hotdog domain"/>
    <property type="match status" value="1"/>
</dbReference>
<gene>
    <name evidence="3" type="ORF">EBN03_05880</name>
</gene>
<evidence type="ECO:0000313" key="3">
    <source>
        <dbReference type="EMBL" id="RMI33984.1"/>
    </source>
</evidence>
<evidence type="ECO:0000259" key="2">
    <source>
        <dbReference type="Pfam" id="PF20789"/>
    </source>
</evidence>
<keyword evidence="4" id="KW-1185">Reference proteome</keyword>
<feature type="domain" description="Acyl-CoA thioesterase-like N-terminal HotDog" evidence="1">
    <location>
        <begin position="19"/>
        <end position="100"/>
    </location>
</feature>
<organism evidence="3 4">
    <name type="scientific">Nocardia stercoris</name>
    <dbReference type="NCBI Taxonomy" id="2483361"/>
    <lineage>
        <taxon>Bacteria</taxon>
        <taxon>Bacillati</taxon>
        <taxon>Actinomycetota</taxon>
        <taxon>Actinomycetes</taxon>
        <taxon>Mycobacteriales</taxon>
        <taxon>Nocardiaceae</taxon>
        <taxon>Nocardia</taxon>
    </lineage>
</organism>
<proteinExistence type="predicted"/>
<name>A0A3M2L987_9NOCA</name>
<sequence>MAFFKVRDGRFVPDYPAVSWWSPQQVNGVAACALIARQLETHDPGPAFTPARLTVEFLMPVLNEPIALESHIVREGNRVVVADASIVQHGEIRARATLSYLAVSEQPPGEIWAPDEQPPVPMVRLTDPEGNVPQFKTGDSGWSPDFAAAQNADRKHVWQNFPPVVEGEAMSPLQRVAALGDSTNMVCNWGSAGVGYINSDMTVTLARLPEGNEVGLQAQDHVAAAGVAVGTATMYDRSGRIGTTIVTCVANARRQIDMASAAAAAADAGTLAP</sequence>
<evidence type="ECO:0000259" key="1">
    <source>
        <dbReference type="Pfam" id="PF13622"/>
    </source>
</evidence>
<protein>
    <submittedName>
        <fullName evidence="3">Thioesterase family protein</fullName>
    </submittedName>
</protein>
<dbReference type="RefSeq" id="WP_122186910.1">
    <property type="nucleotide sequence ID" value="NZ_RFFH01000002.1"/>
</dbReference>
<dbReference type="AlphaFoldDB" id="A0A3M2L987"/>
<dbReference type="InterPro" id="IPR042171">
    <property type="entry name" value="Acyl-CoA_hotdog"/>
</dbReference>
<reference evidence="3 4" key="1">
    <citation type="submission" date="2018-10" db="EMBL/GenBank/DDBJ databases">
        <title>Isolation from cow dung.</title>
        <authorList>
            <person name="Ling L."/>
        </authorList>
    </citation>
    <scope>NUCLEOTIDE SEQUENCE [LARGE SCALE GENOMIC DNA]</scope>
    <source>
        <strain evidence="3 4">NEAU-LL90</strain>
    </source>
</reference>